<evidence type="ECO:0000313" key="2">
    <source>
        <dbReference type="EMBL" id="KAL1247713.1"/>
    </source>
</evidence>
<reference evidence="2 3" key="1">
    <citation type="submission" date="2023-09" db="EMBL/GenBank/DDBJ databases">
        <authorList>
            <person name="Wang M."/>
        </authorList>
    </citation>
    <scope>NUCLEOTIDE SEQUENCE [LARGE SCALE GENOMIC DNA]</scope>
    <source>
        <strain evidence="2">GT-2023</strain>
        <tissue evidence="2">Liver</tissue>
    </source>
</reference>
<proteinExistence type="predicted"/>
<feature type="region of interest" description="Disordered" evidence="1">
    <location>
        <begin position="32"/>
        <end position="52"/>
    </location>
</feature>
<feature type="compositionally biased region" description="Polar residues" evidence="1">
    <location>
        <begin position="40"/>
        <end position="51"/>
    </location>
</feature>
<accession>A0ABR3L844</accession>
<keyword evidence="3" id="KW-1185">Reference proteome</keyword>
<dbReference type="Proteomes" id="UP001558613">
    <property type="component" value="Unassembled WGS sequence"/>
</dbReference>
<sequence>MRTRDKSSSHTPTLVYRLKECVFAGFIHHSPNRHTEIPEGSSNDGSQSTPLPDSLEGCAILAGVTVQVLLQSWREREKEKCASVRRNIA</sequence>
<protein>
    <submittedName>
        <fullName evidence="2">Uncharacterized protein</fullName>
    </submittedName>
</protein>
<evidence type="ECO:0000256" key="1">
    <source>
        <dbReference type="SAM" id="MobiDB-lite"/>
    </source>
</evidence>
<comment type="caution">
    <text evidence="2">The sequence shown here is derived from an EMBL/GenBank/DDBJ whole genome shotgun (WGS) entry which is preliminary data.</text>
</comment>
<evidence type="ECO:0000313" key="3">
    <source>
        <dbReference type="Proteomes" id="UP001558613"/>
    </source>
</evidence>
<organism evidence="2 3">
    <name type="scientific">Cirrhinus molitorella</name>
    <name type="common">mud carp</name>
    <dbReference type="NCBI Taxonomy" id="172907"/>
    <lineage>
        <taxon>Eukaryota</taxon>
        <taxon>Metazoa</taxon>
        <taxon>Chordata</taxon>
        <taxon>Craniata</taxon>
        <taxon>Vertebrata</taxon>
        <taxon>Euteleostomi</taxon>
        <taxon>Actinopterygii</taxon>
        <taxon>Neopterygii</taxon>
        <taxon>Teleostei</taxon>
        <taxon>Ostariophysi</taxon>
        <taxon>Cypriniformes</taxon>
        <taxon>Cyprinidae</taxon>
        <taxon>Labeoninae</taxon>
        <taxon>Labeonini</taxon>
        <taxon>Cirrhinus</taxon>
    </lineage>
</organism>
<gene>
    <name evidence="2" type="ORF">QQF64_023089</name>
</gene>
<dbReference type="EMBL" id="JAYMGO010000025">
    <property type="protein sequence ID" value="KAL1247713.1"/>
    <property type="molecule type" value="Genomic_DNA"/>
</dbReference>
<name>A0ABR3L844_9TELE</name>